<name>A0ABV0ZCB8_9TELE</name>
<organism evidence="2 3">
    <name type="scientific">Ameca splendens</name>
    <dbReference type="NCBI Taxonomy" id="208324"/>
    <lineage>
        <taxon>Eukaryota</taxon>
        <taxon>Metazoa</taxon>
        <taxon>Chordata</taxon>
        <taxon>Craniata</taxon>
        <taxon>Vertebrata</taxon>
        <taxon>Euteleostomi</taxon>
        <taxon>Actinopterygii</taxon>
        <taxon>Neopterygii</taxon>
        <taxon>Teleostei</taxon>
        <taxon>Neoteleostei</taxon>
        <taxon>Acanthomorphata</taxon>
        <taxon>Ovalentaria</taxon>
        <taxon>Atherinomorphae</taxon>
        <taxon>Cyprinodontiformes</taxon>
        <taxon>Goodeidae</taxon>
        <taxon>Ameca</taxon>
    </lineage>
</organism>
<accession>A0ABV0ZCB8</accession>
<evidence type="ECO:0000256" key="1">
    <source>
        <dbReference type="SAM" id="MobiDB-lite"/>
    </source>
</evidence>
<dbReference type="EMBL" id="JAHRIP010057891">
    <property type="protein sequence ID" value="MEQ2303606.1"/>
    <property type="molecule type" value="Genomic_DNA"/>
</dbReference>
<evidence type="ECO:0000313" key="2">
    <source>
        <dbReference type="EMBL" id="MEQ2303606.1"/>
    </source>
</evidence>
<keyword evidence="3" id="KW-1185">Reference proteome</keyword>
<evidence type="ECO:0000313" key="3">
    <source>
        <dbReference type="Proteomes" id="UP001469553"/>
    </source>
</evidence>
<protein>
    <submittedName>
        <fullName evidence="2">Uncharacterized protein</fullName>
    </submittedName>
</protein>
<proteinExistence type="predicted"/>
<gene>
    <name evidence="2" type="ORF">AMECASPLE_018663</name>
</gene>
<feature type="region of interest" description="Disordered" evidence="1">
    <location>
        <begin position="112"/>
        <end position="138"/>
    </location>
</feature>
<reference evidence="2 3" key="1">
    <citation type="submission" date="2021-06" db="EMBL/GenBank/DDBJ databases">
        <authorList>
            <person name="Palmer J.M."/>
        </authorList>
    </citation>
    <scope>NUCLEOTIDE SEQUENCE [LARGE SCALE GENOMIC DNA]</scope>
    <source>
        <strain evidence="2 3">AS_MEX2019</strain>
        <tissue evidence="2">Muscle</tissue>
    </source>
</reference>
<sequence length="178" mass="20297">MVGTESKDQQRIFCILRLPLHLLGCARLRGAHYSRRGGLWRSRVLSGKANVPLRNLQLKEIKQEDKSEVHIIAVDTTDKLAGRIVGRCRQRLYCQGNLETLGGGLKIQSISKSKLKNQQDSQKTKPEPTPTRLPETSWLGTPEKKIKLQNPSFKLLRNGQAFDKRFLICLMEQLGKYF</sequence>
<comment type="caution">
    <text evidence="2">The sequence shown here is derived from an EMBL/GenBank/DDBJ whole genome shotgun (WGS) entry which is preliminary data.</text>
</comment>
<dbReference type="Proteomes" id="UP001469553">
    <property type="component" value="Unassembled WGS sequence"/>
</dbReference>